<dbReference type="Proteomes" id="UP000002009">
    <property type="component" value="Chromosome 9"/>
</dbReference>
<dbReference type="InterPro" id="IPR019734">
    <property type="entry name" value="TPR_rpt"/>
</dbReference>
<dbReference type="PANTHER" id="PTHR22904:SF533">
    <property type="entry name" value="HSP70-HSP90 ORGANIZING PROTEIN 3"/>
    <property type="match status" value="1"/>
</dbReference>
<evidence type="ECO:0000313" key="5">
    <source>
        <dbReference type="Proteomes" id="UP000002009"/>
    </source>
</evidence>
<dbReference type="EMBL" id="CP001329">
    <property type="protein sequence ID" value="ACO65658.1"/>
    <property type="molecule type" value="Genomic_DNA"/>
</dbReference>
<organism evidence="4 5">
    <name type="scientific">Micromonas commoda (strain RCC299 / NOUM17 / CCMP2709)</name>
    <name type="common">Picoplanktonic green alga</name>
    <dbReference type="NCBI Taxonomy" id="296587"/>
    <lineage>
        <taxon>Eukaryota</taxon>
        <taxon>Viridiplantae</taxon>
        <taxon>Chlorophyta</taxon>
        <taxon>Mamiellophyceae</taxon>
        <taxon>Mamiellales</taxon>
        <taxon>Mamiellaceae</taxon>
        <taxon>Micromonas</taxon>
    </lineage>
</organism>
<keyword evidence="5" id="KW-1185">Reference proteome</keyword>
<dbReference type="InParanoid" id="C1ECX7"/>
<dbReference type="GO" id="GO:0051879">
    <property type="term" value="F:Hsp90 protein binding"/>
    <property type="evidence" value="ECO:0007669"/>
    <property type="project" value="TreeGrafter"/>
</dbReference>
<gene>
    <name evidence="4" type="ORF">MICPUN_102456</name>
</gene>
<evidence type="ECO:0000313" key="4">
    <source>
        <dbReference type="EMBL" id="ACO65658.1"/>
    </source>
</evidence>
<keyword evidence="1" id="KW-0677">Repeat</keyword>
<dbReference type="SUPFAM" id="SSF48452">
    <property type="entry name" value="TPR-like"/>
    <property type="match status" value="2"/>
</dbReference>
<evidence type="ECO:0000256" key="3">
    <source>
        <dbReference type="PROSITE-ProRule" id="PRU00339"/>
    </source>
</evidence>
<dbReference type="OrthoDB" id="2423701at2759"/>
<evidence type="ECO:0000256" key="1">
    <source>
        <dbReference type="ARBA" id="ARBA00022737"/>
    </source>
</evidence>
<dbReference type="AlphaFoldDB" id="C1ECX7"/>
<dbReference type="PANTHER" id="PTHR22904">
    <property type="entry name" value="TPR REPEAT CONTAINING PROTEIN"/>
    <property type="match status" value="1"/>
</dbReference>
<evidence type="ECO:0000256" key="2">
    <source>
        <dbReference type="ARBA" id="ARBA00022803"/>
    </source>
</evidence>
<feature type="repeat" description="TPR" evidence="3">
    <location>
        <begin position="4"/>
        <end position="37"/>
    </location>
</feature>
<dbReference type="InterPro" id="IPR011990">
    <property type="entry name" value="TPR-like_helical_dom_sf"/>
</dbReference>
<dbReference type="STRING" id="296587.C1ECX7"/>
<dbReference type="PROSITE" id="PS50005">
    <property type="entry name" value="TPR"/>
    <property type="match status" value="2"/>
</dbReference>
<keyword evidence="2 3" id="KW-0802">TPR repeat</keyword>
<protein>
    <submittedName>
        <fullName evidence="4">Uncharacterized protein</fullName>
    </submittedName>
</protein>
<dbReference type="SMART" id="SM00028">
    <property type="entry name" value="TPR"/>
    <property type="match status" value="6"/>
</dbReference>
<dbReference type="GeneID" id="8246265"/>
<proteinExistence type="predicted"/>
<name>C1ECX7_MICCC</name>
<dbReference type="Pfam" id="PF13181">
    <property type="entry name" value="TPR_8"/>
    <property type="match status" value="1"/>
</dbReference>
<dbReference type="RefSeq" id="XP_002504400.1">
    <property type="nucleotide sequence ID" value="XM_002504354.1"/>
</dbReference>
<reference evidence="4 5" key="1">
    <citation type="journal article" date="2009" name="Science">
        <title>Green evolution and dynamic adaptations revealed by genomes of the marine picoeukaryotes Micromonas.</title>
        <authorList>
            <person name="Worden A.Z."/>
            <person name="Lee J.H."/>
            <person name="Mock T."/>
            <person name="Rouze P."/>
            <person name="Simmons M.P."/>
            <person name="Aerts A.L."/>
            <person name="Allen A.E."/>
            <person name="Cuvelier M.L."/>
            <person name="Derelle E."/>
            <person name="Everett M.V."/>
            <person name="Foulon E."/>
            <person name="Grimwood J."/>
            <person name="Gundlach H."/>
            <person name="Henrissat B."/>
            <person name="Napoli C."/>
            <person name="McDonald S.M."/>
            <person name="Parker M.S."/>
            <person name="Rombauts S."/>
            <person name="Salamov A."/>
            <person name="Von Dassow P."/>
            <person name="Badger J.H."/>
            <person name="Coutinho P.M."/>
            <person name="Demir E."/>
            <person name="Dubchak I."/>
            <person name="Gentemann C."/>
            <person name="Eikrem W."/>
            <person name="Gready J.E."/>
            <person name="John U."/>
            <person name="Lanier W."/>
            <person name="Lindquist E.A."/>
            <person name="Lucas S."/>
            <person name="Mayer K.F."/>
            <person name="Moreau H."/>
            <person name="Not F."/>
            <person name="Otillar R."/>
            <person name="Panaud O."/>
            <person name="Pangilinan J."/>
            <person name="Paulsen I."/>
            <person name="Piegu B."/>
            <person name="Poliakov A."/>
            <person name="Robbens S."/>
            <person name="Schmutz J."/>
            <person name="Toulza E."/>
            <person name="Wyss T."/>
            <person name="Zelensky A."/>
            <person name="Zhou K."/>
            <person name="Armbrust E.V."/>
            <person name="Bhattacharya D."/>
            <person name="Goodenough U.W."/>
            <person name="Van de Peer Y."/>
            <person name="Grigoriev I.V."/>
        </authorList>
    </citation>
    <scope>NUCLEOTIDE SEQUENCE [LARGE SCALE GENOMIC DNA]</scope>
    <source>
        <strain evidence="5">RCC299 / NOUM17</strain>
    </source>
</reference>
<dbReference type="KEGG" id="mis:MICPUN_102456"/>
<dbReference type="Gene3D" id="1.25.40.10">
    <property type="entry name" value="Tetratricopeptide repeat domain"/>
    <property type="match status" value="2"/>
</dbReference>
<feature type="repeat" description="TPR" evidence="3">
    <location>
        <begin position="72"/>
        <end position="105"/>
    </location>
</feature>
<accession>C1ECX7</accession>
<sequence length="263" mass="28328">MATAQEWRERGNAFHTRKEHARAVECYTSAIGLDPTSAALRTNRAAAHHASRDFAAALDDARASVAIDPSWAKGHYRAGAALAAMDRHAEAADAFRAGLTLDPSNQMLAQGLAAAEKAIADTPVDAADCKARGNAAYAEGGYEEAIGWYTKGIAMMVKQAQPTHGICIYSNDGVESLATLYVNRAECHRQLVDMRRVVEDCELALQLVPRSFKAHLRRALAMEYLEKYDEASAGFKAAMAIDPSGTVASEGLRRVAAYKEVDG</sequence>
<dbReference type="eggNOG" id="KOG4648">
    <property type="taxonomic scope" value="Eukaryota"/>
</dbReference>
<dbReference type="OMA" id="LCPTNEK"/>